<accession>A0ABR6XVH9</accession>
<dbReference type="SMART" id="SM00953">
    <property type="entry name" value="RES"/>
    <property type="match status" value="1"/>
</dbReference>
<organism evidence="2 3">
    <name type="scientific">Undibacterium amnicola</name>
    <dbReference type="NCBI Taxonomy" id="1834038"/>
    <lineage>
        <taxon>Bacteria</taxon>
        <taxon>Pseudomonadati</taxon>
        <taxon>Pseudomonadota</taxon>
        <taxon>Betaproteobacteria</taxon>
        <taxon>Burkholderiales</taxon>
        <taxon>Oxalobacteraceae</taxon>
        <taxon>Undibacterium</taxon>
    </lineage>
</organism>
<proteinExistence type="predicted"/>
<feature type="domain" description="RES" evidence="1">
    <location>
        <begin position="171"/>
        <end position="325"/>
    </location>
</feature>
<dbReference type="Proteomes" id="UP000643610">
    <property type="component" value="Unassembled WGS sequence"/>
</dbReference>
<evidence type="ECO:0000259" key="1">
    <source>
        <dbReference type="SMART" id="SM00953"/>
    </source>
</evidence>
<evidence type="ECO:0000313" key="3">
    <source>
        <dbReference type="Proteomes" id="UP000643610"/>
    </source>
</evidence>
<reference evidence="2 3" key="1">
    <citation type="submission" date="2020-08" db="EMBL/GenBank/DDBJ databases">
        <title>Novel species isolated from subtropical streams in China.</title>
        <authorList>
            <person name="Lu H."/>
        </authorList>
    </citation>
    <scope>NUCLEOTIDE SEQUENCE [LARGE SCALE GENOMIC DNA]</scope>
    <source>
        <strain evidence="2 3">KCTC 52442</strain>
    </source>
</reference>
<dbReference type="InterPro" id="IPR014914">
    <property type="entry name" value="RES_dom"/>
</dbReference>
<gene>
    <name evidence="2" type="ORF">H8K33_18365</name>
</gene>
<name>A0ABR6XVH9_9BURK</name>
<comment type="caution">
    <text evidence="2">The sequence shown here is derived from an EMBL/GenBank/DDBJ whole genome shotgun (WGS) entry which is preliminary data.</text>
</comment>
<dbReference type="EMBL" id="JACOFU010000010">
    <property type="protein sequence ID" value="MBC3833477.1"/>
    <property type="molecule type" value="Genomic_DNA"/>
</dbReference>
<sequence>MLCCANCIADEFFRVEFFAGSNIVGRCSYCNTDNSKLLSPRALKTHFELLLSIYSPAENGLSLVELLQTNWALFPADRLVRSVVKDLLSEILDDGEIVRQKFELPTSNNSDSLLKWKTLHNELKHINRFFPQTKINFDRLEELFGHVLIKEENIPKIWYRARIQQGSAPYAINEMGAPPKTLASHGRANPAGIPYLYLASNELTAISEVRPHTGEDVSVAEYSIINGLKLADLRHPRRTVSPFQLEDEADIHSLLIDIDFLEQLGNELTRPIIPKSAAYDYIPSQYLCEYIKQCGYDGVIYKSSVGNGMNTALFNPEKADCLSVKRVQISRVSVEINTP</sequence>
<dbReference type="Pfam" id="PF08808">
    <property type="entry name" value="RES"/>
    <property type="match status" value="1"/>
</dbReference>
<evidence type="ECO:0000313" key="2">
    <source>
        <dbReference type="EMBL" id="MBC3833477.1"/>
    </source>
</evidence>
<keyword evidence="3" id="KW-1185">Reference proteome</keyword>
<dbReference type="RefSeq" id="WP_186892524.1">
    <property type="nucleotide sequence ID" value="NZ_JACOFU010000010.1"/>
</dbReference>
<protein>
    <submittedName>
        <fullName evidence="2">RES domain-containing protein</fullName>
    </submittedName>
</protein>